<evidence type="ECO:0000256" key="1">
    <source>
        <dbReference type="SAM" id="MobiDB-lite"/>
    </source>
</evidence>
<keyword evidence="4" id="KW-1185">Reference proteome</keyword>
<dbReference type="OrthoDB" id="2386367at2759"/>
<dbReference type="PANTHER" id="PTHR32046:SF12">
    <property type="entry name" value="AIG1-TYPE G DOMAIN-CONTAINING PROTEIN"/>
    <property type="match status" value="1"/>
</dbReference>
<dbReference type="Gene3D" id="3.40.50.300">
    <property type="entry name" value="P-loop containing nucleotide triphosphate hydrolases"/>
    <property type="match status" value="1"/>
</dbReference>
<evidence type="ECO:0000259" key="2">
    <source>
        <dbReference type="SMART" id="SM00382"/>
    </source>
</evidence>
<dbReference type="InterPro" id="IPR027417">
    <property type="entry name" value="P-loop_NTPase"/>
</dbReference>
<feature type="region of interest" description="Disordered" evidence="1">
    <location>
        <begin position="438"/>
        <end position="460"/>
    </location>
</feature>
<gene>
    <name evidence="3" type="ORF">AMORRO_LOCUS6768</name>
</gene>
<proteinExistence type="predicted"/>
<dbReference type="AlphaFoldDB" id="A0A9N9BVS4"/>
<evidence type="ECO:0000313" key="3">
    <source>
        <dbReference type="EMBL" id="CAG8577723.1"/>
    </source>
</evidence>
<sequence>MKDKKILIVGQSGVGKSTIINTLVNYFRDGSLDNIKVAIPTEHYKDVTEKDLSHDHSEEKASKQSVSQTTECFDYKLYSSANGCNYIFIDTPGLGDTRGRDQDNKNIEKIIDRASSHDYLDTVLFIVNGVEPRFPETVASAFKRLASYLPDNIMKENVILILSKSSELSAHFPVDEFKLRVAIPKEVLYMDNTFFCKSPDDWHQNIKMERQIKNDWEDSMETIEKILKMTSEMNYKSTEDFKKIENTRDKIGSEISENMIIISTYYNLRSKLIEQKKSVNYEIEITYTETTKTPYRNIICDGCKKTCYEKTVFVFANVIPGTDCDKCGCGYSRHHKHYYTVQKCKKNVENVLKNITEKRRIDEKISDLDKIRDLTEETFNCIRKNSLDLKRICGKFDFIGELSNSIEEMKKIPSEISDSDLRKNARLKIDDLIEFFEQLSPPPENSNNSGGLREMPEKLL</sequence>
<feature type="domain" description="AAA+ ATPase" evidence="2">
    <location>
        <begin position="2"/>
        <end position="151"/>
    </location>
</feature>
<comment type="caution">
    <text evidence="3">The sequence shown here is derived from an EMBL/GenBank/DDBJ whole genome shotgun (WGS) entry which is preliminary data.</text>
</comment>
<dbReference type="PROSITE" id="PS00675">
    <property type="entry name" value="SIGMA54_INTERACT_1"/>
    <property type="match status" value="1"/>
</dbReference>
<evidence type="ECO:0000313" key="4">
    <source>
        <dbReference type="Proteomes" id="UP000789342"/>
    </source>
</evidence>
<name>A0A9N9BVS4_9GLOM</name>
<accession>A0A9N9BVS4</accession>
<dbReference type="Pfam" id="PF01926">
    <property type="entry name" value="MMR_HSR1"/>
    <property type="match status" value="1"/>
</dbReference>
<organism evidence="3 4">
    <name type="scientific">Acaulospora morrowiae</name>
    <dbReference type="NCBI Taxonomy" id="94023"/>
    <lineage>
        <taxon>Eukaryota</taxon>
        <taxon>Fungi</taxon>
        <taxon>Fungi incertae sedis</taxon>
        <taxon>Mucoromycota</taxon>
        <taxon>Glomeromycotina</taxon>
        <taxon>Glomeromycetes</taxon>
        <taxon>Diversisporales</taxon>
        <taxon>Acaulosporaceae</taxon>
        <taxon>Acaulospora</taxon>
    </lineage>
</organism>
<dbReference type="Proteomes" id="UP000789342">
    <property type="component" value="Unassembled WGS sequence"/>
</dbReference>
<dbReference type="InterPro" id="IPR003593">
    <property type="entry name" value="AAA+_ATPase"/>
</dbReference>
<dbReference type="SUPFAM" id="SSF52540">
    <property type="entry name" value="P-loop containing nucleoside triphosphate hydrolases"/>
    <property type="match status" value="2"/>
</dbReference>
<dbReference type="InterPro" id="IPR025662">
    <property type="entry name" value="Sigma_54_int_dom_ATP-bd_1"/>
</dbReference>
<dbReference type="EMBL" id="CAJVPV010004694">
    <property type="protein sequence ID" value="CAG8577723.1"/>
    <property type="molecule type" value="Genomic_DNA"/>
</dbReference>
<dbReference type="SMART" id="SM00382">
    <property type="entry name" value="AAA"/>
    <property type="match status" value="1"/>
</dbReference>
<protein>
    <submittedName>
        <fullName evidence="3">4539_t:CDS:1</fullName>
    </submittedName>
</protein>
<reference evidence="3" key="1">
    <citation type="submission" date="2021-06" db="EMBL/GenBank/DDBJ databases">
        <authorList>
            <person name="Kallberg Y."/>
            <person name="Tangrot J."/>
            <person name="Rosling A."/>
        </authorList>
    </citation>
    <scope>NUCLEOTIDE SEQUENCE</scope>
    <source>
        <strain evidence="3">CL551</strain>
    </source>
</reference>
<dbReference type="InterPro" id="IPR006073">
    <property type="entry name" value="GTP-bd"/>
</dbReference>
<dbReference type="GO" id="GO:0005525">
    <property type="term" value="F:GTP binding"/>
    <property type="evidence" value="ECO:0007669"/>
    <property type="project" value="InterPro"/>
</dbReference>
<dbReference type="PANTHER" id="PTHR32046">
    <property type="entry name" value="G DOMAIN-CONTAINING PROTEIN"/>
    <property type="match status" value="1"/>
</dbReference>